<dbReference type="InterPro" id="IPR050704">
    <property type="entry name" value="Peptidase_C85-like"/>
</dbReference>
<proteinExistence type="predicted"/>
<organism evidence="1">
    <name type="scientific">Magallana gigas</name>
    <name type="common">Pacific oyster</name>
    <name type="synonym">Crassostrea gigas</name>
    <dbReference type="NCBI Taxonomy" id="29159"/>
    <lineage>
        <taxon>Eukaryota</taxon>
        <taxon>Metazoa</taxon>
        <taxon>Spiralia</taxon>
        <taxon>Lophotrochozoa</taxon>
        <taxon>Mollusca</taxon>
        <taxon>Bivalvia</taxon>
        <taxon>Autobranchia</taxon>
        <taxon>Pteriomorphia</taxon>
        <taxon>Ostreida</taxon>
        <taxon>Ostreoidea</taxon>
        <taxon>Ostreidae</taxon>
        <taxon>Magallana</taxon>
    </lineage>
</organism>
<name>K1RIU2_MAGGI</name>
<dbReference type="PROSITE" id="PS50802">
    <property type="entry name" value="OTU"/>
    <property type="match status" value="1"/>
</dbReference>
<sequence length="573" mass="66187">MSTMGDTEFDATPVYSCCVDARTPGLHGYINRISNREIFERQSSYPRTVDEEQVEPDDLFHIVFVYAKDDYDTFMDFLGWFNEILKTVENSQSVKIATQDSEHFPCPYDDNVHDISERAMFILPFLTKSFCTDEVLKFFTSEAIGKTRLDPTCPKGALGKKIKQQKKYAVRPIHTADPRSGTYRTPTGLTMMKGVEYYSKDKHARYVKDQVIRVVKEAIKKYEERKRVMKAGNLDDELKKLDALLMKSKYIELRVEDVPGDGDCLYHSFIRNNHIHGLPDGPKKLRRQLVEYLESNPNTPDGVSYKDFLCLPLDQDHGIIEPEDMAIERVENVENRKELRWQRFLKKVHEGEWGGNLEILGLSQMYDVPVTVLSVRGSRLNEVKFNHTHKTIRNPVIYIGHLRLNGIGAHFVALRPCEEKAVQQPASFQQGELLRKMENNNFLYLEGQIIYEGEHSERIGCIKATLHGKESHGTGFRVGSKYFMTAFHVMEDVLILFWEEVYRRLTEEVQGKMEWTKNKIPVDGAWKLSKLLPFVDPIKRSKLIKCLEYDFEKASKLTQKIAFLYSAGVRVGV</sequence>
<reference evidence="1" key="1">
    <citation type="journal article" date="2012" name="Nature">
        <title>The oyster genome reveals stress adaptation and complexity of shell formation.</title>
        <authorList>
            <person name="Zhang G."/>
            <person name="Fang X."/>
            <person name="Guo X."/>
            <person name="Li L."/>
            <person name="Luo R."/>
            <person name="Xu F."/>
            <person name="Yang P."/>
            <person name="Zhang L."/>
            <person name="Wang X."/>
            <person name="Qi H."/>
            <person name="Xiong Z."/>
            <person name="Que H."/>
            <person name="Xie Y."/>
            <person name="Holland P.W."/>
            <person name="Paps J."/>
            <person name="Zhu Y."/>
            <person name="Wu F."/>
            <person name="Chen Y."/>
            <person name="Wang J."/>
            <person name="Peng C."/>
            <person name="Meng J."/>
            <person name="Yang L."/>
            <person name="Liu J."/>
            <person name="Wen B."/>
            <person name="Zhang N."/>
            <person name="Huang Z."/>
            <person name="Zhu Q."/>
            <person name="Feng Y."/>
            <person name="Mount A."/>
            <person name="Hedgecock D."/>
            <person name="Xu Z."/>
            <person name="Liu Y."/>
            <person name="Domazet-Loso T."/>
            <person name="Du Y."/>
            <person name="Sun X."/>
            <person name="Zhang S."/>
            <person name="Liu B."/>
            <person name="Cheng P."/>
            <person name="Jiang X."/>
            <person name="Li J."/>
            <person name="Fan D."/>
            <person name="Wang W."/>
            <person name="Fu W."/>
            <person name="Wang T."/>
            <person name="Wang B."/>
            <person name="Zhang J."/>
            <person name="Peng Z."/>
            <person name="Li Y."/>
            <person name="Li N."/>
            <person name="Wang J."/>
            <person name="Chen M."/>
            <person name="He Y."/>
            <person name="Tan F."/>
            <person name="Song X."/>
            <person name="Zheng Q."/>
            <person name="Huang R."/>
            <person name="Yang H."/>
            <person name="Du X."/>
            <person name="Chen L."/>
            <person name="Yang M."/>
            <person name="Gaffney P.M."/>
            <person name="Wang S."/>
            <person name="Luo L."/>
            <person name="She Z."/>
            <person name="Ming Y."/>
            <person name="Huang W."/>
            <person name="Zhang S."/>
            <person name="Huang B."/>
            <person name="Zhang Y."/>
            <person name="Qu T."/>
            <person name="Ni P."/>
            <person name="Miao G."/>
            <person name="Wang J."/>
            <person name="Wang Q."/>
            <person name="Steinberg C.E."/>
            <person name="Wang H."/>
            <person name="Li N."/>
            <person name="Qian L."/>
            <person name="Zhang G."/>
            <person name="Li Y."/>
            <person name="Yang H."/>
            <person name="Liu X."/>
            <person name="Wang J."/>
            <person name="Yin Y."/>
            <person name="Wang J."/>
        </authorList>
    </citation>
    <scope>NUCLEOTIDE SEQUENCE [LARGE SCALE GENOMIC DNA]</scope>
    <source>
        <strain evidence="1">05x7-T-G4-1.051#20</strain>
    </source>
</reference>
<protein>
    <submittedName>
        <fullName evidence="1">Uncharacterized protein</fullName>
    </submittedName>
</protein>
<dbReference type="InParanoid" id="K1RIU2"/>
<dbReference type="PANTHER" id="PTHR12419">
    <property type="entry name" value="OTU DOMAIN CONTAINING PROTEIN"/>
    <property type="match status" value="1"/>
</dbReference>
<dbReference type="GO" id="GO:0004843">
    <property type="term" value="F:cysteine-type deubiquitinase activity"/>
    <property type="evidence" value="ECO:0007669"/>
    <property type="project" value="TreeGrafter"/>
</dbReference>
<dbReference type="HOGENOM" id="CLU_475886_0_0_1"/>
<dbReference type="Gene3D" id="3.90.70.80">
    <property type="match status" value="1"/>
</dbReference>
<evidence type="ECO:0000313" key="1">
    <source>
        <dbReference type="EMBL" id="EKC34131.1"/>
    </source>
</evidence>
<dbReference type="SUPFAM" id="SSF54001">
    <property type="entry name" value="Cysteine proteinases"/>
    <property type="match status" value="1"/>
</dbReference>
<gene>
    <name evidence="1" type="ORF">CGI_10004186</name>
</gene>
<dbReference type="EMBL" id="JH817021">
    <property type="protein sequence ID" value="EKC34131.1"/>
    <property type="molecule type" value="Genomic_DNA"/>
</dbReference>
<dbReference type="InterPro" id="IPR003323">
    <property type="entry name" value="OTU_dom"/>
</dbReference>
<dbReference type="CDD" id="cd22758">
    <property type="entry name" value="OTU_232R-like"/>
    <property type="match status" value="1"/>
</dbReference>
<dbReference type="AlphaFoldDB" id="K1RIU2"/>
<dbReference type="Pfam" id="PF02338">
    <property type="entry name" value="OTU"/>
    <property type="match status" value="1"/>
</dbReference>
<accession>K1RIU2</accession>
<dbReference type="InterPro" id="IPR038765">
    <property type="entry name" value="Papain-like_cys_pep_sf"/>
</dbReference>
<dbReference type="GO" id="GO:0016579">
    <property type="term" value="P:protein deubiquitination"/>
    <property type="evidence" value="ECO:0007669"/>
    <property type="project" value="TreeGrafter"/>
</dbReference>